<dbReference type="InterPro" id="IPR008279">
    <property type="entry name" value="PEP-util_enz_mobile_dom"/>
</dbReference>
<evidence type="ECO:0000256" key="6">
    <source>
        <dbReference type="ARBA" id="ARBA00021623"/>
    </source>
</evidence>
<evidence type="ECO:0000259" key="16">
    <source>
        <dbReference type="Pfam" id="PF01326"/>
    </source>
</evidence>
<dbReference type="GO" id="GO:0046872">
    <property type="term" value="F:metal ion binding"/>
    <property type="evidence" value="ECO:0007669"/>
    <property type="project" value="UniProtKB-KW"/>
</dbReference>
<comment type="pathway">
    <text evidence="3">Carbohydrate biosynthesis; gluconeogenesis.</text>
</comment>
<dbReference type="InterPro" id="IPR018274">
    <property type="entry name" value="PEP_util_AS"/>
</dbReference>
<evidence type="ECO:0000256" key="14">
    <source>
        <dbReference type="ARBA" id="ARBA00047700"/>
    </source>
</evidence>
<dbReference type="Pfam" id="PF00391">
    <property type="entry name" value="PEP-utilizers"/>
    <property type="match status" value="1"/>
</dbReference>
<reference evidence="17 18" key="1">
    <citation type="journal article" date="2016" name="Nat. Commun.">
        <title>Thousands of microbial genomes shed light on interconnected biogeochemical processes in an aquifer system.</title>
        <authorList>
            <person name="Anantharaman K."/>
            <person name="Brown C.T."/>
            <person name="Hug L.A."/>
            <person name="Sharon I."/>
            <person name="Castelle C.J."/>
            <person name="Probst A.J."/>
            <person name="Thomas B.C."/>
            <person name="Singh A."/>
            <person name="Wilkins M.J."/>
            <person name="Karaoz U."/>
            <person name="Brodie E.L."/>
            <person name="Williams K.H."/>
            <person name="Hubbard S.S."/>
            <person name="Banfield J.F."/>
        </authorList>
    </citation>
    <scope>NUCLEOTIDE SEQUENCE [LARGE SCALE GENOMIC DNA]</scope>
</reference>
<dbReference type="EC" id="2.7.9.2" evidence="5"/>
<evidence type="ECO:0000256" key="12">
    <source>
        <dbReference type="ARBA" id="ARBA00022842"/>
    </source>
</evidence>
<feature type="domain" description="Pyruvate phosphate dikinase AMP/ATP-binding" evidence="16">
    <location>
        <begin position="580"/>
        <end position="879"/>
    </location>
</feature>
<dbReference type="GO" id="GO:0006094">
    <property type="term" value="P:gluconeogenesis"/>
    <property type="evidence" value="ECO:0007669"/>
    <property type="project" value="UniProtKB-UniPathway"/>
</dbReference>
<keyword evidence="9" id="KW-0547">Nucleotide-binding</keyword>
<sequence>MIFNNQKPRVKIKRQGVILMDQKIWTVTNERQGASPLLGFIPLFSSMARDIVRYLSEEFELEFLVEFSSGHVRMATVVSEWEKAGTLTVHQLRSSDFIDWIVDGLTIEMKNLNQLGTTLRSADFSGLSGEELAVEFTRAIDALKKFILYNNFVNTADFYHGILTTAILELLRTSIHQGAAITPEVAYSSLTTPEKLVWIQEEDMELLEILALVQADPELVSVVRSDPSGESLQRFNHDVRLALKRHAQRYFWIRYEQEGETLTFLHFHSKLVQMLDEKINATKALLEACARRTRVKVQYDSARSSVTLDNEAEHLLAVARRLVYWKLHLREVKIRFYCCADNLMHEIARRLGLNHQQVRHLTEAELTGALCSSIQLKASALERRVAYCVFHFTAEQTLLFEGQRARDEFSVVQEEAIVASINEVSGTCAHPGVVEGSVMQVLKAEDGDNFRRGNILVAYMTDISVVPAMRRASAIVTDVGGVTCHASIIAREFGIPCVIGTRIATKVLRNGYTVKVNADAGLVTILSREDEQAEMAQAGLVEDTKQQLTLNFEIPATRTIPASSEIVRDITHLTLSDVRIAGGKGASLGEMVRFDLPVPPGYVILTSAFEEFVFGSALGLQINELLRGVCDQQSLRRNSRAIQELIIRSEIPPGIAEKIVAAFVRLSSAHVAVRSSAALEDSVDASWAGQLDSFLNTISDDLLLNVKKCWASIFSDRAISYRAHIGLSSGTLATAVVIQRMLESRISGTAFSVHPVTGNDRSVFIESCVGLGETLVLGRYTPTSYLVEKDTLKVSKSLSQQETGLRRAKHGKGNELFTIPQADGEKNSLTDDEIREVALLVIDIEEQFGFLVDVEWAYEKNKLYVLQSRPVTVLGERDKAS</sequence>
<dbReference type="InterPro" id="IPR036637">
    <property type="entry name" value="Phosphohistidine_dom_sf"/>
</dbReference>
<dbReference type="Gene3D" id="3.30.1490.20">
    <property type="entry name" value="ATP-grasp fold, A domain"/>
    <property type="match status" value="1"/>
</dbReference>
<keyword evidence="10" id="KW-0418">Kinase</keyword>
<dbReference type="STRING" id="1797542.A3J59_02615"/>
<evidence type="ECO:0000313" key="18">
    <source>
        <dbReference type="Proteomes" id="UP000177310"/>
    </source>
</evidence>
<evidence type="ECO:0000313" key="17">
    <source>
        <dbReference type="EMBL" id="OGY51335.1"/>
    </source>
</evidence>
<comment type="cofactor">
    <cofactor evidence="1">
        <name>Mg(2+)</name>
        <dbReference type="ChEBI" id="CHEBI:18420"/>
    </cofactor>
</comment>
<gene>
    <name evidence="17" type="ORF">A3J59_02615</name>
</gene>
<evidence type="ECO:0000256" key="5">
    <source>
        <dbReference type="ARBA" id="ARBA00011996"/>
    </source>
</evidence>
<dbReference type="SUPFAM" id="SSF56059">
    <property type="entry name" value="Glutathione synthetase ATP-binding domain-like"/>
    <property type="match status" value="1"/>
</dbReference>
<dbReference type="Gene3D" id="3.30.470.20">
    <property type="entry name" value="ATP-grasp fold, B domain"/>
    <property type="match status" value="1"/>
</dbReference>
<evidence type="ECO:0000256" key="13">
    <source>
        <dbReference type="ARBA" id="ARBA00033470"/>
    </source>
</evidence>
<keyword evidence="8" id="KW-0479">Metal-binding</keyword>
<dbReference type="UniPathway" id="UPA00138"/>
<dbReference type="SUPFAM" id="SSF52009">
    <property type="entry name" value="Phosphohistidine domain"/>
    <property type="match status" value="1"/>
</dbReference>
<evidence type="ECO:0000256" key="2">
    <source>
        <dbReference type="ARBA" id="ARBA00002988"/>
    </source>
</evidence>
<dbReference type="PANTHER" id="PTHR43030">
    <property type="entry name" value="PHOSPHOENOLPYRUVATE SYNTHASE"/>
    <property type="match status" value="1"/>
</dbReference>
<dbReference type="PANTHER" id="PTHR43030:SF1">
    <property type="entry name" value="PHOSPHOENOLPYRUVATE SYNTHASE"/>
    <property type="match status" value="1"/>
</dbReference>
<dbReference type="Gene3D" id="3.50.30.10">
    <property type="entry name" value="Phosphohistidine domain"/>
    <property type="match status" value="1"/>
</dbReference>
<dbReference type="Proteomes" id="UP000177310">
    <property type="component" value="Unassembled WGS sequence"/>
</dbReference>
<evidence type="ECO:0000256" key="8">
    <source>
        <dbReference type="ARBA" id="ARBA00022723"/>
    </source>
</evidence>
<keyword evidence="12" id="KW-0460">Magnesium</keyword>
<evidence type="ECO:0000256" key="7">
    <source>
        <dbReference type="ARBA" id="ARBA00022679"/>
    </source>
</evidence>
<accession>A0A1G1YG60</accession>
<keyword evidence="7" id="KW-0808">Transferase</keyword>
<dbReference type="PROSITE" id="PS00370">
    <property type="entry name" value="PEP_ENZYMES_PHOS_SITE"/>
    <property type="match status" value="1"/>
</dbReference>
<dbReference type="AlphaFoldDB" id="A0A1G1YG60"/>
<protein>
    <recommendedName>
        <fullName evidence="6">Phosphoenolpyruvate synthase</fullName>
        <ecNumber evidence="5">2.7.9.2</ecNumber>
    </recommendedName>
    <alternativeName>
        <fullName evidence="13">Pyruvate, water dikinase</fullName>
    </alternativeName>
</protein>
<keyword evidence="11" id="KW-0067">ATP-binding</keyword>
<comment type="caution">
    <text evidence="17">The sequence shown here is derived from an EMBL/GenBank/DDBJ whole genome shotgun (WGS) entry which is preliminary data.</text>
</comment>
<evidence type="ECO:0000256" key="1">
    <source>
        <dbReference type="ARBA" id="ARBA00001946"/>
    </source>
</evidence>
<evidence type="ECO:0000256" key="9">
    <source>
        <dbReference type="ARBA" id="ARBA00022741"/>
    </source>
</evidence>
<dbReference type="InterPro" id="IPR002192">
    <property type="entry name" value="PPDK_AMP/ATP-bd"/>
</dbReference>
<evidence type="ECO:0000256" key="11">
    <source>
        <dbReference type="ARBA" id="ARBA00022840"/>
    </source>
</evidence>
<dbReference type="InterPro" id="IPR006319">
    <property type="entry name" value="PEP_synth"/>
</dbReference>
<comment type="similarity">
    <text evidence="4">Belongs to the PEP-utilizing enzyme family.</text>
</comment>
<organism evidence="17 18">
    <name type="scientific">Candidatus Buchananbacteria bacterium RIFCSPHIGHO2_02_FULL_56_16</name>
    <dbReference type="NCBI Taxonomy" id="1797542"/>
    <lineage>
        <taxon>Bacteria</taxon>
        <taxon>Candidatus Buchananiibacteriota</taxon>
    </lineage>
</organism>
<proteinExistence type="inferred from homology"/>
<name>A0A1G1YG60_9BACT</name>
<dbReference type="GO" id="GO:0005524">
    <property type="term" value="F:ATP binding"/>
    <property type="evidence" value="ECO:0007669"/>
    <property type="project" value="UniProtKB-KW"/>
</dbReference>
<dbReference type="GO" id="GO:0008986">
    <property type="term" value="F:pyruvate, water dikinase activity"/>
    <property type="evidence" value="ECO:0007669"/>
    <property type="project" value="UniProtKB-EC"/>
</dbReference>
<comment type="catalytic activity">
    <reaction evidence="14">
        <text>pyruvate + ATP + H2O = phosphoenolpyruvate + AMP + phosphate + 2 H(+)</text>
        <dbReference type="Rhea" id="RHEA:11364"/>
        <dbReference type="ChEBI" id="CHEBI:15361"/>
        <dbReference type="ChEBI" id="CHEBI:15377"/>
        <dbReference type="ChEBI" id="CHEBI:15378"/>
        <dbReference type="ChEBI" id="CHEBI:30616"/>
        <dbReference type="ChEBI" id="CHEBI:43474"/>
        <dbReference type="ChEBI" id="CHEBI:58702"/>
        <dbReference type="ChEBI" id="CHEBI:456215"/>
        <dbReference type="EC" id="2.7.9.2"/>
    </reaction>
</comment>
<dbReference type="InterPro" id="IPR013815">
    <property type="entry name" value="ATP_grasp_subdomain_1"/>
</dbReference>
<dbReference type="EMBL" id="MHIL01000020">
    <property type="protein sequence ID" value="OGY51335.1"/>
    <property type="molecule type" value="Genomic_DNA"/>
</dbReference>
<evidence type="ECO:0000259" key="15">
    <source>
        <dbReference type="Pfam" id="PF00391"/>
    </source>
</evidence>
<evidence type="ECO:0000256" key="3">
    <source>
        <dbReference type="ARBA" id="ARBA00004742"/>
    </source>
</evidence>
<evidence type="ECO:0000256" key="10">
    <source>
        <dbReference type="ARBA" id="ARBA00022777"/>
    </source>
</evidence>
<comment type="function">
    <text evidence="2">Catalyzes the phosphorylation of pyruvate to phosphoenolpyruvate.</text>
</comment>
<dbReference type="Pfam" id="PF01326">
    <property type="entry name" value="PPDK_N"/>
    <property type="match status" value="1"/>
</dbReference>
<evidence type="ECO:0000256" key="4">
    <source>
        <dbReference type="ARBA" id="ARBA00007837"/>
    </source>
</evidence>
<feature type="domain" description="PEP-utilising enzyme mobile" evidence="15">
    <location>
        <begin position="451"/>
        <end position="521"/>
    </location>
</feature>